<keyword evidence="12" id="KW-1185">Reference proteome</keyword>
<dbReference type="GO" id="GO:0009432">
    <property type="term" value="P:SOS response"/>
    <property type="evidence" value="ECO:0007669"/>
    <property type="project" value="TreeGrafter"/>
</dbReference>
<comment type="cofactor">
    <cofactor evidence="2">
        <name>Mg(2+)</name>
        <dbReference type="ChEBI" id="CHEBI:18420"/>
    </cofactor>
</comment>
<dbReference type="InterPro" id="IPR041107">
    <property type="entry name" value="Rimk_N"/>
</dbReference>
<evidence type="ECO:0000256" key="4">
    <source>
        <dbReference type="ARBA" id="ARBA00022723"/>
    </source>
</evidence>
<dbReference type="PROSITE" id="PS50975">
    <property type="entry name" value="ATP_GRASP"/>
    <property type="match status" value="1"/>
</dbReference>
<dbReference type="GO" id="GO:0046872">
    <property type="term" value="F:metal ion binding"/>
    <property type="evidence" value="ECO:0007669"/>
    <property type="project" value="UniProtKB-KW"/>
</dbReference>
<dbReference type="SUPFAM" id="SSF56059">
    <property type="entry name" value="Glutathione synthetase ATP-binding domain-like"/>
    <property type="match status" value="1"/>
</dbReference>
<protein>
    <submittedName>
        <fullName evidence="11">Alpha-L-glutamate ligase</fullName>
    </submittedName>
</protein>
<dbReference type="Proteomes" id="UP000632858">
    <property type="component" value="Unassembled WGS sequence"/>
</dbReference>
<dbReference type="GO" id="GO:0018169">
    <property type="term" value="F:ribosomal S6-glutamic acid ligase activity"/>
    <property type="evidence" value="ECO:0007669"/>
    <property type="project" value="TreeGrafter"/>
</dbReference>
<dbReference type="GO" id="GO:0005524">
    <property type="term" value="F:ATP binding"/>
    <property type="evidence" value="ECO:0007669"/>
    <property type="project" value="UniProtKB-UniRule"/>
</dbReference>
<dbReference type="Gene3D" id="3.40.50.20">
    <property type="match status" value="1"/>
</dbReference>
<dbReference type="InterPro" id="IPR013651">
    <property type="entry name" value="ATP-grasp_RimK-type"/>
</dbReference>
<evidence type="ECO:0000256" key="6">
    <source>
        <dbReference type="ARBA" id="ARBA00022840"/>
    </source>
</evidence>
<dbReference type="Pfam" id="PF08443">
    <property type="entry name" value="RimK"/>
    <property type="match status" value="1"/>
</dbReference>
<sequence length="294" mass="30570">MKLAVLSRQPALYANRRLQQAAAARGAALVIADPLHADADDACFEGVDAVIPRFTPRWQAAGGRLLAGLAARGLVSVNGAPALALARDRVRSTARFLGAGLPIPETRRPDGMPDAAWLAALPFGFPMVLKRDDSAQGDGVLLLPDAATALARMAELACKGVGFQLQEYIAEAAGSDLRLFVLGGEVIAAMRRIAAPGEFRANVHLGARAEAYAPSKDETTLAIKAVAALGLDLGGVDILRTGHGPLLLEVNACPGFEALEAATGCDIAGKLLDFLASRILPQNGASDNQNIRGN</sequence>
<dbReference type="AlphaFoldDB" id="A0A917CF56"/>
<reference evidence="11" key="2">
    <citation type="submission" date="2020-09" db="EMBL/GenBank/DDBJ databases">
        <authorList>
            <person name="Sun Q."/>
            <person name="Zhou Y."/>
        </authorList>
    </citation>
    <scope>NUCLEOTIDE SEQUENCE</scope>
    <source>
        <strain evidence="11">CGMCC 1.12726</strain>
    </source>
</reference>
<organism evidence="11 12">
    <name type="scientific">Arenimonas maotaiensis</name>
    <dbReference type="NCBI Taxonomy" id="1446479"/>
    <lineage>
        <taxon>Bacteria</taxon>
        <taxon>Pseudomonadati</taxon>
        <taxon>Pseudomonadota</taxon>
        <taxon>Gammaproteobacteria</taxon>
        <taxon>Lysobacterales</taxon>
        <taxon>Lysobacteraceae</taxon>
        <taxon>Arenimonas</taxon>
    </lineage>
</organism>
<feature type="domain" description="ATP-grasp" evidence="10">
    <location>
        <begin position="93"/>
        <end position="276"/>
    </location>
</feature>
<evidence type="ECO:0000313" key="11">
    <source>
        <dbReference type="EMBL" id="GGF87044.1"/>
    </source>
</evidence>
<evidence type="ECO:0000259" key="10">
    <source>
        <dbReference type="PROSITE" id="PS50975"/>
    </source>
</evidence>
<keyword evidence="4" id="KW-0479">Metal-binding</keyword>
<keyword evidence="5 9" id="KW-0547">Nucleotide-binding</keyword>
<evidence type="ECO:0000256" key="3">
    <source>
        <dbReference type="ARBA" id="ARBA00022598"/>
    </source>
</evidence>
<evidence type="ECO:0000256" key="1">
    <source>
        <dbReference type="ARBA" id="ARBA00001936"/>
    </source>
</evidence>
<comment type="cofactor">
    <cofactor evidence="1">
        <name>Mn(2+)</name>
        <dbReference type="ChEBI" id="CHEBI:29035"/>
    </cofactor>
</comment>
<dbReference type="PANTHER" id="PTHR21621:SF0">
    <property type="entry name" value="BETA-CITRYLGLUTAMATE SYNTHASE B-RELATED"/>
    <property type="match status" value="1"/>
</dbReference>
<dbReference type="Gene3D" id="3.30.470.20">
    <property type="entry name" value="ATP-grasp fold, B domain"/>
    <property type="match status" value="1"/>
</dbReference>
<evidence type="ECO:0000256" key="8">
    <source>
        <dbReference type="ARBA" id="ARBA00023211"/>
    </source>
</evidence>
<keyword evidence="3 11" id="KW-0436">Ligase</keyword>
<dbReference type="PANTHER" id="PTHR21621">
    <property type="entry name" value="RIBOSOMAL PROTEIN S6 MODIFICATION PROTEIN"/>
    <property type="match status" value="1"/>
</dbReference>
<dbReference type="NCBIfam" id="TIGR00768">
    <property type="entry name" value="rimK_fam"/>
    <property type="match status" value="1"/>
</dbReference>
<keyword evidence="7" id="KW-0460">Magnesium</keyword>
<gene>
    <name evidence="11" type="primary">rimK</name>
    <name evidence="11" type="ORF">GCM10010960_06200</name>
</gene>
<dbReference type="InterPro" id="IPR004666">
    <property type="entry name" value="Rp_bS6_RimK/Lys_biosynth_LsyX"/>
</dbReference>
<evidence type="ECO:0000256" key="5">
    <source>
        <dbReference type="ARBA" id="ARBA00022741"/>
    </source>
</evidence>
<comment type="caution">
    <text evidence="11">The sequence shown here is derived from an EMBL/GenBank/DDBJ whole genome shotgun (WGS) entry which is preliminary data.</text>
</comment>
<evidence type="ECO:0000256" key="2">
    <source>
        <dbReference type="ARBA" id="ARBA00001946"/>
    </source>
</evidence>
<evidence type="ECO:0000256" key="9">
    <source>
        <dbReference type="PROSITE-ProRule" id="PRU00409"/>
    </source>
</evidence>
<dbReference type="EMBL" id="BMFO01000001">
    <property type="protein sequence ID" value="GGF87044.1"/>
    <property type="molecule type" value="Genomic_DNA"/>
</dbReference>
<proteinExistence type="predicted"/>
<accession>A0A917CF56</accession>
<dbReference type="Pfam" id="PF18030">
    <property type="entry name" value="Rimk_N"/>
    <property type="match status" value="1"/>
</dbReference>
<dbReference type="GO" id="GO:0005737">
    <property type="term" value="C:cytoplasm"/>
    <property type="evidence" value="ECO:0007669"/>
    <property type="project" value="TreeGrafter"/>
</dbReference>
<keyword evidence="8" id="KW-0464">Manganese</keyword>
<reference evidence="11" key="1">
    <citation type="journal article" date="2014" name="Int. J. Syst. Evol. Microbiol.">
        <title>Complete genome sequence of Corynebacterium casei LMG S-19264T (=DSM 44701T), isolated from a smear-ripened cheese.</title>
        <authorList>
            <consortium name="US DOE Joint Genome Institute (JGI-PGF)"/>
            <person name="Walter F."/>
            <person name="Albersmeier A."/>
            <person name="Kalinowski J."/>
            <person name="Ruckert C."/>
        </authorList>
    </citation>
    <scope>NUCLEOTIDE SEQUENCE</scope>
    <source>
        <strain evidence="11">CGMCC 1.12726</strain>
    </source>
</reference>
<keyword evidence="6 9" id="KW-0067">ATP-binding</keyword>
<evidence type="ECO:0000313" key="12">
    <source>
        <dbReference type="Proteomes" id="UP000632858"/>
    </source>
</evidence>
<dbReference type="InterPro" id="IPR011761">
    <property type="entry name" value="ATP-grasp"/>
</dbReference>
<evidence type="ECO:0000256" key="7">
    <source>
        <dbReference type="ARBA" id="ARBA00022842"/>
    </source>
</evidence>
<name>A0A917CF56_9GAMM</name>